<feature type="transmembrane region" description="Helical" evidence="1">
    <location>
        <begin position="90"/>
        <end position="109"/>
    </location>
</feature>
<accession>Q319H8</accession>
<dbReference type="Proteomes" id="UP000002715">
    <property type="component" value="Chromosome"/>
</dbReference>
<keyword evidence="1" id="KW-0812">Transmembrane</keyword>
<reference evidence="3" key="1">
    <citation type="submission" date="2005-07" db="EMBL/GenBank/DDBJ databases">
        <title>Complete sequence of Prochlorococcus marinus str. MIT 9312.</title>
        <authorList>
            <consortium name="US DOE Joint Genome Institute"/>
            <person name="Copeland A."/>
            <person name="Lucas S."/>
            <person name="Lapidus A."/>
            <person name="Barry K."/>
            <person name="Detter J.C."/>
            <person name="Glavina T."/>
            <person name="Hammon N."/>
            <person name="Israni S."/>
            <person name="Pitluck S."/>
            <person name="Thiel J."/>
            <person name="Schmutz J."/>
            <person name="Larimer F."/>
            <person name="Land M."/>
            <person name="Kyrpides N."/>
            <person name="Lykidis A."/>
            <person name="Richardson P."/>
        </authorList>
    </citation>
    <scope>NUCLEOTIDE SEQUENCE [LARGE SCALE GENOMIC DNA]</scope>
    <source>
        <strain evidence="3">MIT 9312</strain>
    </source>
</reference>
<sequence length="125" mass="14676">MKEINVGTALKGGIIGMAKKKTQVEEWTKWKKWALDHKDFEDFRAIRIDEPKAFNLRVLEKSKDPEVQKELEPLMEEFTKKNKASNRKSLVFIALVVAVLGIINIWIYIEDNNKGWNKQNIEQYK</sequence>
<gene>
    <name evidence="2" type="ordered locus">PMT9312_1407</name>
</gene>
<evidence type="ECO:0000313" key="2">
    <source>
        <dbReference type="EMBL" id="ABB50467.1"/>
    </source>
</evidence>
<dbReference type="HOGENOM" id="CLU_1990684_0_0_3"/>
<keyword evidence="1" id="KW-1133">Transmembrane helix</keyword>
<dbReference type="EMBL" id="CP000111">
    <property type="protein sequence ID" value="ABB50467.1"/>
    <property type="molecule type" value="Genomic_DNA"/>
</dbReference>
<evidence type="ECO:0000313" key="3">
    <source>
        <dbReference type="Proteomes" id="UP000002715"/>
    </source>
</evidence>
<dbReference type="KEGG" id="pmi:PMT9312_1407"/>
<keyword evidence="1" id="KW-0472">Membrane</keyword>
<name>Q319H8_PROM9</name>
<proteinExistence type="predicted"/>
<organism evidence="2 3">
    <name type="scientific">Prochlorococcus marinus (strain MIT 9312)</name>
    <dbReference type="NCBI Taxonomy" id="74546"/>
    <lineage>
        <taxon>Bacteria</taxon>
        <taxon>Bacillati</taxon>
        <taxon>Cyanobacteriota</taxon>
        <taxon>Cyanophyceae</taxon>
        <taxon>Synechococcales</taxon>
        <taxon>Prochlorococcaceae</taxon>
        <taxon>Prochlorococcus</taxon>
    </lineage>
</organism>
<protein>
    <submittedName>
        <fullName evidence="2">Uncharacterized protein</fullName>
    </submittedName>
</protein>
<dbReference type="AlphaFoldDB" id="Q319H8"/>
<dbReference type="RefSeq" id="WP_011376953.1">
    <property type="nucleotide sequence ID" value="NC_007577.1"/>
</dbReference>
<evidence type="ECO:0000256" key="1">
    <source>
        <dbReference type="SAM" id="Phobius"/>
    </source>
</evidence>